<dbReference type="Gene3D" id="1.25.40.10">
    <property type="entry name" value="Tetratricopeptide repeat domain"/>
    <property type="match status" value="2"/>
</dbReference>
<dbReference type="InterPro" id="IPR011990">
    <property type="entry name" value="TPR-like_helical_dom_sf"/>
</dbReference>
<dbReference type="AlphaFoldDB" id="A0AA36IU19"/>
<dbReference type="PANTHER" id="PTHR47447">
    <property type="entry name" value="OS03G0856100 PROTEIN"/>
    <property type="match status" value="1"/>
</dbReference>
<proteinExistence type="predicted"/>
<gene>
    <name evidence="2" type="ORF">EVOR1521_LOCUS18725</name>
</gene>
<evidence type="ECO:0000256" key="1">
    <source>
        <dbReference type="ARBA" id="ARBA00022737"/>
    </source>
</evidence>
<keyword evidence="3" id="KW-1185">Reference proteome</keyword>
<reference evidence="2" key="1">
    <citation type="submission" date="2023-08" db="EMBL/GenBank/DDBJ databases">
        <authorList>
            <person name="Chen Y."/>
            <person name="Shah S."/>
            <person name="Dougan E. K."/>
            <person name="Thang M."/>
            <person name="Chan C."/>
        </authorList>
    </citation>
    <scope>NUCLEOTIDE SEQUENCE</scope>
</reference>
<name>A0AA36IU19_9DINO</name>
<evidence type="ECO:0000313" key="2">
    <source>
        <dbReference type="EMBL" id="CAJ1393978.1"/>
    </source>
</evidence>
<organism evidence="2 3">
    <name type="scientific">Effrenium voratum</name>
    <dbReference type="NCBI Taxonomy" id="2562239"/>
    <lineage>
        <taxon>Eukaryota</taxon>
        <taxon>Sar</taxon>
        <taxon>Alveolata</taxon>
        <taxon>Dinophyceae</taxon>
        <taxon>Suessiales</taxon>
        <taxon>Symbiodiniaceae</taxon>
        <taxon>Effrenium</taxon>
    </lineage>
</organism>
<evidence type="ECO:0008006" key="4">
    <source>
        <dbReference type="Google" id="ProtNLM"/>
    </source>
</evidence>
<comment type="caution">
    <text evidence="2">The sequence shown here is derived from an EMBL/GenBank/DDBJ whole genome shotgun (WGS) entry which is preliminary data.</text>
</comment>
<keyword evidence="1" id="KW-0677">Repeat</keyword>
<protein>
    <recommendedName>
        <fullName evidence="4">Pentatricopeptide repeat-containing protein, chloroplastic</fullName>
    </recommendedName>
</protein>
<dbReference type="Proteomes" id="UP001178507">
    <property type="component" value="Unassembled WGS sequence"/>
</dbReference>
<dbReference type="EMBL" id="CAUJNA010002691">
    <property type="protein sequence ID" value="CAJ1393978.1"/>
    <property type="molecule type" value="Genomic_DNA"/>
</dbReference>
<feature type="non-terminal residue" evidence="2">
    <location>
        <position position="298"/>
    </location>
</feature>
<sequence>MVAQRDWRLSLHQLAASETSGDRCSFVPRAPWRHARQVLVRLETRRLQANVAAYSTGPSPWAQTLWLLAEVARRQLLPDVILCSAGIRAAEWRQALWLLGSLGSRALEPDAFAFGGAMASLAENADWCLALQLAESARRSSDLNVVALNSAIRACERAWQDALGLLGVTVSPDLISFNTALNALASASRWQQALWLLRSMPIKADIVTYSTAMTACARATQQQAALALLAALPGARLRRNLVALNAAVAAGVSAGCGAEVLRSAKEEQLEPDIITYSGLIKTGAWKDSLSFLASAQLE</sequence>
<dbReference type="PANTHER" id="PTHR47447:SF17">
    <property type="entry name" value="OS12G0638900 PROTEIN"/>
    <property type="match status" value="1"/>
</dbReference>
<evidence type="ECO:0000313" key="3">
    <source>
        <dbReference type="Proteomes" id="UP001178507"/>
    </source>
</evidence>
<accession>A0AA36IU19</accession>